<name>A0A0G2A3Z4_UNCK3</name>
<dbReference type="SUPFAM" id="SSF69796">
    <property type="entry name" value="Thymidylate synthase-complementing protein Thy1"/>
    <property type="match status" value="1"/>
</dbReference>
<dbReference type="Gene3D" id="3.30.1360.170">
    <property type="match status" value="1"/>
</dbReference>
<dbReference type="Pfam" id="PF02511">
    <property type="entry name" value="Thy1"/>
    <property type="match status" value="1"/>
</dbReference>
<dbReference type="PANTHER" id="PTHR34934">
    <property type="entry name" value="FLAVIN-DEPENDENT THYMIDYLATE SYNTHASE"/>
    <property type="match status" value="1"/>
</dbReference>
<evidence type="ECO:0000256" key="1">
    <source>
        <dbReference type="NCBIfam" id="TIGR02170"/>
    </source>
</evidence>
<dbReference type="GO" id="GO:0050797">
    <property type="term" value="F:thymidylate synthase (FAD) activity"/>
    <property type="evidence" value="ECO:0007669"/>
    <property type="project" value="UniProtKB-UniRule"/>
</dbReference>
<dbReference type="PANTHER" id="PTHR34934:SF1">
    <property type="entry name" value="FLAVIN-DEPENDENT THYMIDYLATE SYNTHASE"/>
    <property type="match status" value="1"/>
</dbReference>
<protein>
    <recommendedName>
        <fullName evidence="1">FAD-dependent thymidylate synthase</fullName>
        <ecNumber evidence="1">2.1.1.148</ecNumber>
    </recommendedName>
</protein>
<organism evidence="2 3">
    <name type="scientific">candidate division Kazan bacterium GW2011_GWB1_52_7</name>
    <dbReference type="NCBI Taxonomy" id="1620414"/>
    <lineage>
        <taxon>Bacteria</taxon>
        <taxon>Bacteria division Kazan-3B-28</taxon>
    </lineage>
</organism>
<dbReference type="GO" id="GO:0050660">
    <property type="term" value="F:flavin adenine dinucleotide binding"/>
    <property type="evidence" value="ECO:0007669"/>
    <property type="project" value="UniProtKB-UniRule"/>
</dbReference>
<dbReference type="GO" id="GO:0070402">
    <property type="term" value="F:NADPH binding"/>
    <property type="evidence" value="ECO:0007669"/>
    <property type="project" value="TreeGrafter"/>
</dbReference>
<dbReference type="GO" id="GO:0004799">
    <property type="term" value="F:thymidylate synthase activity"/>
    <property type="evidence" value="ECO:0007669"/>
    <property type="project" value="TreeGrafter"/>
</dbReference>
<proteinExistence type="predicted"/>
<dbReference type="InterPro" id="IPR036098">
    <property type="entry name" value="Thymidylate_synthase_ThyX_sf"/>
</dbReference>
<dbReference type="NCBIfam" id="TIGR02170">
    <property type="entry name" value="thyX"/>
    <property type="match status" value="1"/>
</dbReference>
<comment type="caution">
    <text evidence="2">The sequence shown here is derived from an EMBL/GenBank/DDBJ whole genome shotgun (WGS) entry which is preliminary data.</text>
</comment>
<dbReference type="AlphaFoldDB" id="A0A0G2A3Z4"/>
<reference evidence="2 3" key="1">
    <citation type="journal article" date="2015" name="Nature">
        <title>rRNA introns, odd ribosomes, and small enigmatic genomes across a large radiation of phyla.</title>
        <authorList>
            <person name="Brown C.T."/>
            <person name="Hug L.A."/>
            <person name="Thomas B.C."/>
            <person name="Sharon I."/>
            <person name="Castelle C.J."/>
            <person name="Singh A."/>
            <person name="Wilkins M.J."/>
            <person name="Williams K.H."/>
            <person name="Banfield J.F."/>
        </authorList>
    </citation>
    <scope>NUCLEOTIDE SEQUENCE [LARGE SCALE GENOMIC DNA]</scope>
</reference>
<dbReference type="InterPro" id="IPR003669">
    <property type="entry name" value="Thymidylate_synthase_ThyX"/>
</dbReference>
<gene>
    <name evidence="2" type="ORF">VF00_C0002G0264</name>
</gene>
<dbReference type="Proteomes" id="UP000034913">
    <property type="component" value="Unassembled WGS sequence"/>
</dbReference>
<dbReference type="CDD" id="cd20175">
    <property type="entry name" value="ThyX"/>
    <property type="match status" value="1"/>
</dbReference>
<dbReference type="EC" id="2.1.1.148" evidence="1"/>
<evidence type="ECO:0000313" key="2">
    <source>
        <dbReference type="EMBL" id="KKW26939.1"/>
    </source>
</evidence>
<dbReference type="EMBL" id="LCRB01000002">
    <property type="protein sequence ID" value="KKW26939.1"/>
    <property type="molecule type" value="Genomic_DNA"/>
</dbReference>
<evidence type="ECO:0000313" key="3">
    <source>
        <dbReference type="Proteomes" id="UP000034913"/>
    </source>
</evidence>
<dbReference type="PROSITE" id="PS51331">
    <property type="entry name" value="THYX"/>
    <property type="match status" value="1"/>
</dbReference>
<dbReference type="GO" id="GO:0006231">
    <property type="term" value="P:dTMP biosynthetic process"/>
    <property type="evidence" value="ECO:0007669"/>
    <property type="project" value="UniProtKB-UniRule"/>
</dbReference>
<sequence>MKIAKPQVFLVGQTGINVPGLEAYLKETGNQEFLEVIAEARTQGLGDNELISSFFAKLCYRSLSLGKNANVKKIRSIKDNIIRTIEEGHGSIFEHACFNFALHDVSRVLTHELVRHRDGVAFSQESGRYCRLGIDITGMYIPPEIGNNPEALAIFVEAAEHALLSIEKLYEIFEIDEHDFARKKSLTSAIRRVAPTGIANEIGFSANLRAMRHIIAARTNEGAEYEIRMVIGQIAKIVEEHCPLLLHGGVKKAVAGLYQWAFPKHL</sequence>
<accession>A0A0G2A3Z4</accession>